<feature type="transmembrane region" description="Helical" evidence="5">
    <location>
        <begin position="182"/>
        <end position="200"/>
    </location>
</feature>
<feature type="transmembrane region" description="Helical" evidence="5">
    <location>
        <begin position="30"/>
        <end position="47"/>
    </location>
</feature>
<dbReference type="PANTHER" id="PTHR37422:SF17">
    <property type="entry name" value="O-ANTIGEN LIGASE"/>
    <property type="match status" value="1"/>
</dbReference>
<feature type="transmembrane region" description="Helical" evidence="5">
    <location>
        <begin position="153"/>
        <end position="170"/>
    </location>
</feature>
<evidence type="ECO:0000256" key="4">
    <source>
        <dbReference type="ARBA" id="ARBA00023136"/>
    </source>
</evidence>
<dbReference type="PANTHER" id="PTHR37422">
    <property type="entry name" value="TEICHURONIC ACID BIOSYNTHESIS PROTEIN TUAE"/>
    <property type="match status" value="1"/>
</dbReference>
<feature type="transmembrane region" description="Helical" evidence="5">
    <location>
        <begin position="311"/>
        <end position="335"/>
    </location>
</feature>
<name>A0A5J5IKC3_9BACT</name>
<feature type="transmembrane region" description="Helical" evidence="5">
    <location>
        <begin position="59"/>
        <end position="76"/>
    </location>
</feature>
<feature type="transmembrane region" description="Helical" evidence="5">
    <location>
        <begin position="206"/>
        <end position="223"/>
    </location>
</feature>
<keyword evidence="2 5" id="KW-0812">Transmembrane</keyword>
<evidence type="ECO:0000256" key="3">
    <source>
        <dbReference type="ARBA" id="ARBA00022989"/>
    </source>
</evidence>
<dbReference type="GO" id="GO:0016874">
    <property type="term" value="F:ligase activity"/>
    <property type="evidence" value="ECO:0007669"/>
    <property type="project" value="UniProtKB-KW"/>
</dbReference>
<evidence type="ECO:0000259" key="6">
    <source>
        <dbReference type="Pfam" id="PF04932"/>
    </source>
</evidence>
<comment type="subcellular location">
    <subcellularLocation>
        <location evidence="1">Membrane</location>
        <topology evidence="1">Multi-pass membrane protein</topology>
    </subcellularLocation>
</comment>
<dbReference type="Pfam" id="PF04932">
    <property type="entry name" value="Wzy_C"/>
    <property type="match status" value="1"/>
</dbReference>
<keyword evidence="7" id="KW-0436">Ligase</keyword>
<keyword evidence="3 5" id="KW-1133">Transmembrane helix</keyword>
<evidence type="ECO:0000256" key="5">
    <source>
        <dbReference type="SAM" id="Phobius"/>
    </source>
</evidence>
<feature type="transmembrane region" description="Helical" evidence="5">
    <location>
        <begin position="342"/>
        <end position="359"/>
    </location>
</feature>
<keyword evidence="4 5" id="KW-0472">Membrane</keyword>
<dbReference type="AlphaFoldDB" id="A0A5J5IKC3"/>
<feature type="transmembrane region" description="Helical" evidence="5">
    <location>
        <begin position="82"/>
        <end position="104"/>
    </location>
</feature>
<evidence type="ECO:0000256" key="2">
    <source>
        <dbReference type="ARBA" id="ARBA00022692"/>
    </source>
</evidence>
<dbReference type="EMBL" id="VYQF01000001">
    <property type="protein sequence ID" value="KAA9041470.1"/>
    <property type="molecule type" value="Genomic_DNA"/>
</dbReference>
<feature type="domain" description="O-antigen ligase-related" evidence="6">
    <location>
        <begin position="192"/>
        <end position="327"/>
    </location>
</feature>
<feature type="transmembrane region" description="Helical" evidence="5">
    <location>
        <begin position="111"/>
        <end position="133"/>
    </location>
</feature>
<protein>
    <submittedName>
        <fullName evidence="7">O-antigen ligase family protein</fullName>
    </submittedName>
</protein>
<dbReference type="Proteomes" id="UP000326903">
    <property type="component" value="Unassembled WGS sequence"/>
</dbReference>
<keyword evidence="8" id="KW-1185">Reference proteome</keyword>
<gene>
    <name evidence="7" type="ORF">FW778_05445</name>
</gene>
<sequence>MPDSLFKRAFIVYICLTLIEYGLLISGNSLLKFYGYAITFGWLFLGRNKMPNAKESKEIIFFAIYLILAMISLLWSDDVATGSYYLLSMANMIVLILVASTLSWNKRDLNVLLFAFQLSATIFSIFLIIKGQLYHGFSRSTLVVNGLEQDPNNLSAMLVIPTLISLWRILNKQYITLLNRKYIVINYLFLGSCILAMLMLSSRGGLFGLICGSLFLLFFHNRFAQKNKIRSNKLYIITSIAIVCTILFFFIPHLDQETLKRLSFQRIREDKGSDRLLIWNIAFQQFLTAPLFGIGIGSFQGITKVGVHNQFIIVGVESGIVGFILFATSLIILFIKSFKSKTSLLPALLVGTFVVIFFLDAYNKKYFWNGILLSIIILTMEKNSRRSNNQLIHS</sequence>
<dbReference type="GO" id="GO:0016020">
    <property type="term" value="C:membrane"/>
    <property type="evidence" value="ECO:0007669"/>
    <property type="project" value="UniProtKB-SubCell"/>
</dbReference>
<dbReference type="InterPro" id="IPR051533">
    <property type="entry name" value="WaaL-like"/>
</dbReference>
<dbReference type="InterPro" id="IPR007016">
    <property type="entry name" value="O-antigen_ligase-rel_domated"/>
</dbReference>
<organism evidence="7 8">
    <name type="scientific">Ginsengibacter hankyongi</name>
    <dbReference type="NCBI Taxonomy" id="2607284"/>
    <lineage>
        <taxon>Bacteria</taxon>
        <taxon>Pseudomonadati</taxon>
        <taxon>Bacteroidota</taxon>
        <taxon>Chitinophagia</taxon>
        <taxon>Chitinophagales</taxon>
        <taxon>Chitinophagaceae</taxon>
        <taxon>Ginsengibacter</taxon>
    </lineage>
</organism>
<feature type="transmembrane region" description="Helical" evidence="5">
    <location>
        <begin position="235"/>
        <end position="254"/>
    </location>
</feature>
<evidence type="ECO:0000313" key="8">
    <source>
        <dbReference type="Proteomes" id="UP000326903"/>
    </source>
</evidence>
<accession>A0A5J5IKC3</accession>
<evidence type="ECO:0000256" key="1">
    <source>
        <dbReference type="ARBA" id="ARBA00004141"/>
    </source>
</evidence>
<evidence type="ECO:0000313" key="7">
    <source>
        <dbReference type="EMBL" id="KAA9041470.1"/>
    </source>
</evidence>
<reference evidence="7 8" key="1">
    <citation type="submission" date="2019-09" db="EMBL/GenBank/DDBJ databases">
        <title>Draft genome sequence of Ginsengibacter sp. BR5-29.</title>
        <authorList>
            <person name="Im W.-T."/>
        </authorList>
    </citation>
    <scope>NUCLEOTIDE SEQUENCE [LARGE SCALE GENOMIC DNA]</scope>
    <source>
        <strain evidence="7 8">BR5-29</strain>
    </source>
</reference>
<comment type="caution">
    <text evidence="7">The sequence shown here is derived from an EMBL/GenBank/DDBJ whole genome shotgun (WGS) entry which is preliminary data.</text>
</comment>
<proteinExistence type="predicted"/>